<proteinExistence type="predicted"/>
<dbReference type="STRING" id="1769779.AUP74_02306"/>
<gene>
    <name evidence="2" type="ORF">AUP74_02306</name>
</gene>
<accession>A0A1C9W971</accession>
<keyword evidence="1" id="KW-0812">Transmembrane</keyword>
<dbReference type="PATRIC" id="fig|1769779.3.peg.2300"/>
<dbReference type="EMBL" id="CP014143">
    <property type="protein sequence ID" value="AOS97714.1"/>
    <property type="molecule type" value="Genomic_DNA"/>
</dbReference>
<protein>
    <recommendedName>
        <fullName evidence="4">DUF2784 domain-containing protein</fullName>
    </recommendedName>
</protein>
<feature type="transmembrane region" description="Helical" evidence="1">
    <location>
        <begin position="12"/>
        <end position="40"/>
    </location>
</feature>
<keyword evidence="3" id="KW-1185">Reference proteome</keyword>
<evidence type="ECO:0000313" key="3">
    <source>
        <dbReference type="Proteomes" id="UP000095672"/>
    </source>
</evidence>
<dbReference type="AlphaFoldDB" id="A0A1C9W971"/>
<dbReference type="InterPro" id="IPR021218">
    <property type="entry name" value="DUF2784"/>
</dbReference>
<feature type="transmembrane region" description="Helical" evidence="1">
    <location>
        <begin position="52"/>
        <end position="78"/>
    </location>
</feature>
<keyword evidence="1" id="KW-0472">Membrane</keyword>
<dbReference type="RefSeq" id="WP_069947678.1">
    <property type="nucleotide sequence ID" value="NZ_CP014143.1"/>
</dbReference>
<dbReference type="KEGG" id="micc:AUP74_02306"/>
<dbReference type="Pfam" id="PF10861">
    <property type="entry name" value="DUF2784"/>
    <property type="match status" value="1"/>
</dbReference>
<evidence type="ECO:0000313" key="2">
    <source>
        <dbReference type="EMBL" id="AOS97714.1"/>
    </source>
</evidence>
<organism evidence="2 3">
    <name type="scientific">Microbulbifer aggregans</name>
    <dbReference type="NCBI Taxonomy" id="1769779"/>
    <lineage>
        <taxon>Bacteria</taxon>
        <taxon>Pseudomonadati</taxon>
        <taxon>Pseudomonadota</taxon>
        <taxon>Gammaproteobacteria</taxon>
        <taxon>Cellvibrionales</taxon>
        <taxon>Microbulbiferaceae</taxon>
        <taxon>Microbulbifer</taxon>
    </lineage>
</organism>
<evidence type="ECO:0000256" key="1">
    <source>
        <dbReference type="SAM" id="Phobius"/>
    </source>
</evidence>
<sequence length="145" mass="16387">MAGCPVTGEALYLLAADLILITHVVFVAFVVLGLALILIGKLRSWDWVRNPWFRLAHLAAIGVVVLQSWLGAICPLTLWEMALRERAGEATYSGSFIAHWLGTALYYRFPNWVFVLSYTVFGVLVLASWYWVRPRPFVRRFSGKG</sequence>
<dbReference type="OrthoDB" id="370375at2"/>
<evidence type="ECO:0008006" key="4">
    <source>
        <dbReference type="Google" id="ProtNLM"/>
    </source>
</evidence>
<feature type="transmembrane region" description="Helical" evidence="1">
    <location>
        <begin position="113"/>
        <end position="132"/>
    </location>
</feature>
<reference evidence="3" key="1">
    <citation type="submission" date="2016-01" db="EMBL/GenBank/DDBJ databases">
        <title>Complete genome sequence of Microbulbifer sp. CCB-MM1, a halophile isolated from Matang Mangrove Forest, Perak.</title>
        <authorList>
            <person name="Moh T.H."/>
            <person name="Dinesh B."/>
            <person name="Lau N.-S."/>
            <person name="Go F."/>
            <person name="Alexander Chong S.-C."/>
        </authorList>
    </citation>
    <scope>NUCLEOTIDE SEQUENCE [LARGE SCALE GENOMIC DNA]</scope>
    <source>
        <strain evidence="3">CCB-MM1</strain>
    </source>
</reference>
<keyword evidence="1" id="KW-1133">Transmembrane helix</keyword>
<name>A0A1C9W971_9GAMM</name>
<dbReference type="Proteomes" id="UP000095672">
    <property type="component" value="Chromosome"/>
</dbReference>